<evidence type="ECO:0000256" key="1">
    <source>
        <dbReference type="SAM" id="MobiDB-lite"/>
    </source>
</evidence>
<evidence type="ECO:0000313" key="3">
    <source>
        <dbReference type="EMBL" id="CAD9077718.1"/>
    </source>
</evidence>
<feature type="transmembrane region" description="Helical" evidence="2">
    <location>
        <begin position="110"/>
        <end position="136"/>
    </location>
</feature>
<feature type="compositionally biased region" description="Low complexity" evidence="1">
    <location>
        <begin position="175"/>
        <end position="212"/>
    </location>
</feature>
<keyword evidence="2" id="KW-1133">Transmembrane helix</keyword>
<keyword evidence="2" id="KW-0812">Transmembrane</keyword>
<accession>A0A7S1KLJ2</accession>
<name>A0A7S1KLJ2_9EUKA</name>
<keyword evidence="2" id="KW-0472">Membrane</keyword>
<feature type="region of interest" description="Disordered" evidence="1">
    <location>
        <begin position="1"/>
        <end position="27"/>
    </location>
</feature>
<feature type="region of interest" description="Disordered" evidence="1">
    <location>
        <begin position="170"/>
        <end position="212"/>
    </location>
</feature>
<evidence type="ECO:0000256" key="2">
    <source>
        <dbReference type="SAM" id="Phobius"/>
    </source>
</evidence>
<organism evidence="3">
    <name type="scientific">Percolomonas cosmopolitus</name>
    <dbReference type="NCBI Taxonomy" id="63605"/>
    <lineage>
        <taxon>Eukaryota</taxon>
        <taxon>Discoba</taxon>
        <taxon>Heterolobosea</taxon>
        <taxon>Tetramitia</taxon>
        <taxon>Eutetramitia</taxon>
        <taxon>Percolomonadidae</taxon>
        <taxon>Percolomonas</taxon>
    </lineage>
</organism>
<feature type="compositionally biased region" description="Low complexity" evidence="1">
    <location>
        <begin position="1"/>
        <end position="18"/>
    </location>
</feature>
<protein>
    <submittedName>
        <fullName evidence="3">Uncharacterized protein</fullName>
    </submittedName>
</protein>
<dbReference type="AlphaFoldDB" id="A0A7S1KLJ2"/>
<feature type="transmembrane region" description="Helical" evidence="2">
    <location>
        <begin position="36"/>
        <end position="61"/>
    </location>
</feature>
<gene>
    <name evidence="3" type="ORF">PCOS0759_LOCUS950</name>
</gene>
<feature type="transmembrane region" description="Helical" evidence="2">
    <location>
        <begin position="81"/>
        <end position="103"/>
    </location>
</feature>
<feature type="transmembrane region" description="Helical" evidence="2">
    <location>
        <begin position="142"/>
        <end position="161"/>
    </location>
</feature>
<sequence length="212" mass="23494">MQAYPDQQQQQYGQQSFQQPPPSNNGQGDGAEPVNLLGYVGLGLLGLLLGFPGTHNFYLAITAPRSGTKKVALVKGLAQLILGSIWTYIIVWLFIHLLISLVVECIAWFLLFWTIVIPPVVLIVDILIWIITIFLWVLYVPIWIWCLVEIVLAGTIVRGANGIGNQPQPQMQVNAPSPAYAQPQQAYSPQPQPQPQQVQPSFAPQQSYAPQQ</sequence>
<dbReference type="EMBL" id="HBGD01001191">
    <property type="protein sequence ID" value="CAD9077718.1"/>
    <property type="molecule type" value="Transcribed_RNA"/>
</dbReference>
<reference evidence="3" key="1">
    <citation type="submission" date="2021-01" db="EMBL/GenBank/DDBJ databases">
        <authorList>
            <person name="Corre E."/>
            <person name="Pelletier E."/>
            <person name="Niang G."/>
            <person name="Scheremetjew M."/>
            <person name="Finn R."/>
            <person name="Kale V."/>
            <person name="Holt S."/>
            <person name="Cochrane G."/>
            <person name="Meng A."/>
            <person name="Brown T."/>
            <person name="Cohen L."/>
        </authorList>
    </citation>
    <scope>NUCLEOTIDE SEQUENCE</scope>
    <source>
        <strain evidence="3">WS</strain>
    </source>
</reference>
<proteinExistence type="predicted"/>